<evidence type="ECO:0000313" key="10">
    <source>
        <dbReference type="Proteomes" id="UP001345827"/>
    </source>
</evidence>
<evidence type="ECO:0000313" key="9">
    <source>
        <dbReference type="EMBL" id="KAK5533845.1"/>
    </source>
</evidence>
<dbReference type="InterPro" id="IPR007220">
    <property type="entry name" value="ORC2"/>
</dbReference>
<dbReference type="AlphaFoldDB" id="A0AAV9Q1E4"/>
<comment type="subunit">
    <text evidence="5">Component of the origin recognition complex (ORC).</text>
</comment>
<keyword evidence="4 5" id="KW-0539">Nucleus</keyword>
<dbReference type="InterPro" id="IPR056772">
    <property type="entry name" value="RecA-like_ORC2"/>
</dbReference>
<dbReference type="Pfam" id="PF04084">
    <property type="entry name" value="RecA-like_ORC2"/>
    <property type="match status" value="1"/>
</dbReference>
<feature type="domain" description="Origin recognition complex subunit 2 winged-helix" evidence="8">
    <location>
        <begin position="525"/>
        <end position="585"/>
    </location>
</feature>
<feature type="region of interest" description="Disordered" evidence="6">
    <location>
        <begin position="483"/>
        <end position="513"/>
    </location>
</feature>
<comment type="similarity">
    <text evidence="2 5">Belongs to the ORC2 family.</text>
</comment>
<evidence type="ECO:0000256" key="4">
    <source>
        <dbReference type="ARBA" id="ARBA00023242"/>
    </source>
</evidence>
<feature type="compositionally biased region" description="Acidic residues" evidence="6">
    <location>
        <begin position="68"/>
        <end position="77"/>
    </location>
</feature>
<dbReference type="PANTHER" id="PTHR14052:SF0">
    <property type="entry name" value="ORIGIN RECOGNITION COMPLEX SUBUNIT 2"/>
    <property type="match status" value="1"/>
</dbReference>
<evidence type="ECO:0000259" key="8">
    <source>
        <dbReference type="Pfam" id="PF24882"/>
    </source>
</evidence>
<reference evidence="9 10" key="1">
    <citation type="submission" date="2023-06" db="EMBL/GenBank/DDBJ databases">
        <title>Black Yeasts Isolated from many extreme environments.</title>
        <authorList>
            <person name="Coleine C."/>
            <person name="Stajich J.E."/>
            <person name="Selbmann L."/>
        </authorList>
    </citation>
    <scope>NUCLEOTIDE SEQUENCE [LARGE SCALE GENOMIC DNA]</scope>
    <source>
        <strain evidence="9 10">CCFEE 5887</strain>
    </source>
</reference>
<dbReference type="Proteomes" id="UP001345827">
    <property type="component" value="Unassembled WGS sequence"/>
</dbReference>
<evidence type="ECO:0000259" key="7">
    <source>
        <dbReference type="Pfam" id="PF04084"/>
    </source>
</evidence>
<dbReference type="InterPro" id="IPR056773">
    <property type="entry name" value="WHD_ORC2"/>
</dbReference>
<feature type="region of interest" description="Disordered" evidence="6">
    <location>
        <begin position="1"/>
        <end position="214"/>
    </location>
</feature>
<evidence type="ECO:0000256" key="5">
    <source>
        <dbReference type="RuleBase" id="RU368084"/>
    </source>
</evidence>
<gene>
    <name evidence="9" type="primary">ORC2</name>
    <name evidence="9" type="ORF">LTR25_006825</name>
</gene>
<evidence type="ECO:0000256" key="1">
    <source>
        <dbReference type="ARBA" id="ARBA00004123"/>
    </source>
</evidence>
<evidence type="ECO:0000256" key="2">
    <source>
        <dbReference type="ARBA" id="ARBA00007421"/>
    </source>
</evidence>
<feature type="compositionally biased region" description="Polar residues" evidence="6">
    <location>
        <begin position="166"/>
        <end position="175"/>
    </location>
</feature>
<feature type="domain" description="Origin recognition complex subunit 2 RecA-like" evidence="7">
    <location>
        <begin position="245"/>
        <end position="413"/>
    </location>
</feature>
<protein>
    <recommendedName>
        <fullName evidence="5">Origin recognition complex subunit 2</fullName>
    </recommendedName>
</protein>
<dbReference type="GO" id="GO:0003688">
    <property type="term" value="F:DNA replication origin binding"/>
    <property type="evidence" value="ECO:0007669"/>
    <property type="project" value="UniProtKB-UniRule"/>
</dbReference>
<proteinExistence type="inferred from homology"/>
<keyword evidence="3 5" id="KW-0235">DNA replication</keyword>
<organism evidence="9 10">
    <name type="scientific">Vermiconidia calcicola</name>
    <dbReference type="NCBI Taxonomy" id="1690605"/>
    <lineage>
        <taxon>Eukaryota</taxon>
        <taxon>Fungi</taxon>
        <taxon>Dikarya</taxon>
        <taxon>Ascomycota</taxon>
        <taxon>Pezizomycotina</taxon>
        <taxon>Dothideomycetes</taxon>
        <taxon>Dothideomycetidae</taxon>
        <taxon>Mycosphaerellales</taxon>
        <taxon>Extremaceae</taxon>
        <taxon>Vermiconidia</taxon>
    </lineage>
</organism>
<comment type="function">
    <text evidence="5">Component of the origin recognition complex (ORC) that binds origins of replication. DNA-binding is ATP-dependent. ORC is required to assemble the pre-replication complex necessary to initiate DNA replication.</text>
</comment>
<dbReference type="EMBL" id="JAXLQG010000012">
    <property type="protein sequence ID" value="KAK5533845.1"/>
    <property type="molecule type" value="Genomic_DNA"/>
</dbReference>
<name>A0AAV9Q1E4_9PEZI</name>
<dbReference type="GO" id="GO:0006260">
    <property type="term" value="P:DNA replication"/>
    <property type="evidence" value="ECO:0007669"/>
    <property type="project" value="UniProtKB-UniRule"/>
</dbReference>
<dbReference type="PANTHER" id="PTHR14052">
    <property type="entry name" value="ORIGIN RECOGNITION COMPLEX SUBUNIT 2"/>
    <property type="match status" value="1"/>
</dbReference>
<dbReference type="GO" id="GO:0005664">
    <property type="term" value="C:nuclear origin of replication recognition complex"/>
    <property type="evidence" value="ECO:0007669"/>
    <property type="project" value="UniProtKB-UniRule"/>
</dbReference>
<comment type="subcellular location">
    <subcellularLocation>
        <location evidence="1 5">Nucleus</location>
    </subcellularLocation>
</comment>
<keyword evidence="10" id="KW-1185">Reference proteome</keyword>
<comment type="caution">
    <text evidence="9">The sequence shown here is derived from an EMBL/GenBank/DDBJ whole genome shotgun (WGS) entry which is preliminary data.</text>
</comment>
<feature type="compositionally biased region" description="Basic residues" evidence="6">
    <location>
        <begin position="177"/>
        <end position="188"/>
    </location>
</feature>
<sequence length="594" mass="65866">MAKRKQPEASPEVAETPSKRRRKTTEVPTTNGIHNEEEEAEAIPKPNNTPKKQEIPSRRKRKSAAEILVEEEEEEGNDAGSPTPKANGRTLFSTPRRTKKHTNGTPSKSKANNSARRKSARALAEQDEEEDDWDGQAALAREILEDEDGQVLVEAPVGGEQDENETTTTPVQTPSRGRGRPKGARNRRSPTPEGNIPPEERYFFQNRAGPPQISNNKFTSVKLLTHDEYYEHIQSYTDRHDADQARLMNLHARSFPQWKFEMSQGFGLCLYGYGSKRALVTKFAEYLYKTASKPASSHHPPIVIVNGYTPKLSVRHILNTVASAIVGEDETLRLVGQPHEMLDTLFAHLTAPVTVMINSIDAGPLRRGAVQSVLARLADHHMVSFLATADSPTFAAMWNSTLLDRFRFVYHDCTTFAAYSAEINVVDDVHELLGRKRMRIGGKEGIGFVLRSLPENARNLYRLLLSEILTILVDGIDGDGATTTATGFDDEDDNDNEAAAETEAGPRRISTTAGRAAIQKGEGAGAEEVGVEYRTLYEKASTDFICSSSMNFQFLLKEFHDHQLITSRRDATGTQLLGVPLGREEMEAVLEDLS</sequence>
<feature type="compositionally biased region" description="Acidic residues" evidence="6">
    <location>
        <begin position="125"/>
        <end position="134"/>
    </location>
</feature>
<evidence type="ECO:0000256" key="3">
    <source>
        <dbReference type="ARBA" id="ARBA00022705"/>
    </source>
</evidence>
<feature type="compositionally biased region" description="Acidic residues" evidence="6">
    <location>
        <begin position="488"/>
        <end position="500"/>
    </location>
</feature>
<evidence type="ECO:0000256" key="6">
    <source>
        <dbReference type="SAM" id="MobiDB-lite"/>
    </source>
</evidence>
<accession>A0AAV9Q1E4</accession>
<dbReference type="Pfam" id="PF24882">
    <property type="entry name" value="WHD_ORC2"/>
    <property type="match status" value="1"/>
</dbReference>